<dbReference type="PROSITE" id="PS50089">
    <property type="entry name" value="ZF_RING_2"/>
    <property type="match status" value="1"/>
</dbReference>
<evidence type="ECO:0000256" key="4">
    <source>
        <dbReference type="ARBA" id="ARBA00022771"/>
    </source>
</evidence>
<protein>
    <recommendedName>
        <fullName evidence="10">RING-type domain-containing protein</fullName>
    </recommendedName>
</protein>
<comment type="subcellular location">
    <subcellularLocation>
        <location evidence="1">Membrane</location>
        <topology evidence="1">Single-pass membrane protein</topology>
    </subcellularLocation>
</comment>
<feature type="region of interest" description="Disordered" evidence="9">
    <location>
        <begin position="147"/>
        <end position="186"/>
    </location>
</feature>
<keyword evidence="2" id="KW-0812">Transmembrane</keyword>
<dbReference type="InterPro" id="IPR051653">
    <property type="entry name" value="E3_ligase_sorting_rcpt"/>
</dbReference>
<evidence type="ECO:0000256" key="6">
    <source>
        <dbReference type="ARBA" id="ARBA00022989"/>
    </source>
</evidence>
<evidence type="ECO:0000313" key="12">
    <source>
        <dbReference type="Proteomes" id="UP000091857"/>
    </source>
</evidence>
<name>A0A2C9VP99_MANES</name>
<evidence type="ECO:0000256" key="7">
    <source>
        <dbReference type="ARBA" id="ARBA00023136"/>
    </source>
</evidence>
<dbReference type="FunFam" id="3.30.40.10:FF:000388">
    <property type="entry name" value="Putative RING zinc finger domain superfamily protein"/>
    <property type="match status" value="1"/>
</dbReference>
<dbReference type="SMART" id="SM00184">
    <property type="entry name" value="RING"/>
    <property type="match status" value="1"/>
</dbReference>
<keyword evidence="4 8" id="KW-0863">Zinc-finger</keyword>
<evidence type="ECO:0000256" key="9">
    <source>
        <dbReference type="SAM" id="MobiDB-lite"/>
    </source>
</evidence>
<evidence type="ECO:0000256" key="8">
    <source>
        <dbReference type="PROSITE-ProRule" id="PRU00175"/>
    </source>
</evidence>
<dbReference type="Gramene" id="Manes.06G041400.1.v8.1">
    <property type="protein sequence ID" value="Manes.06G041400.1.v8.1.CDS"/>
    <property type="gene ID" value="Manes.06G041400.v8.1"/>
</dbReference>
<evidence type="ECO:0000313" key="11">
    <source>
        <dbReference type="EMBL" id="OAY46962.1"/>
    </source>
</evidence>
<keyword evidence="12" id="KW-1185">Reference proteome</keyword>
<dbReference type="SUPFAM" id="SSF57850">
    <property type="entry name" value="RING/U-box"/>
    <property type="match status" value="1"/>
</dbReference>
<dbReference type="AlphaFoldDB" id="A0A2C9VP99"/>
<evidence type="ECO:0000256" key="2">
    <source>
        <dbReference type="ARBA" id="ARBA00022692"/>
    </source>
</evidence>
<sequence length="551" mass="60058">MGSGTSRLGRRPSRTLVNRSHRSSFFSSLICGGSSSRATLEMESHPDEILINSAKHSDLITNEIWNLAEESSFCSGVGARPTSSLAVIGASSESSITVGEGTFAQDGLRSNGSSNQGMSESKELVTPYKVSDNCSRDESYRCISSTEASTSFKEQESSDPVSVNVSSNKDAVNGIDNSEDKDGSRICPEITHPSISYSQGPGGSHGDGVSVENHMNQVTGMFTSDSDPTPHRSEGPATFHSLGDESIQEAIPSGLGFLVANREQDQIDGNVLHVDVVSISSSILSSSTADTSSHEARRNSRRLFWDAFSRRSSRRHLDSPTIVFSTDNSDDPLSHDRWLLDFSGDFFDNGMGSDSGYLGSRIHSMNGQRRPSRSEIWERLRGGLDEHSRRTFCPSGLHPDGTCLCESLPTTEEPSSRASISRIVMLAEALFEVLDEIHRQPVSLSLSMVSLPAPESVVDSFPLKNHKKEKRVEGSDDVEQCYICLAEYEEGDKIRVLPCHHEYHMSCVDKWLKEIHGVCPLCRGDVRLGANEPSVSAMDSSVPNPEVPYIS</sequence>
<evidence type="ECO:0000256" key="1">
    <source>
        <dbReference type="ARBA" id="ARBA00004167"/>
    </source>
</evidence>
<keyword evidence="3" id="KW-0479">Metal-binding</keyword>
<reference evidence="12" key="1">
    <citation type="journal article" date="2016" name="Nat. Biotechnol.">
        <title>Sequencing wild and cultivated cassava and related species reveals extensive interspecific hybridization and genetic diversity.</title>
        <authorList>
            <person name="Bredeson J.V."/>
            <person name="Lyons J.B."/>
            <person name="Prochnik S.E."/>
            <person name="Wu G.A."/>
            <person name="Ha C.M."/>
            <person name="Edsinger-Gonzales E."/>
            <person name="Grimwood J."/>
            <person name="Schmutz J."/>
            <person name="Rabbi I.Y."/>
            <person name="Egesi C."/>
            <person name="Nauluvula P."/>
            <person name="Lebot V."/>
            <person name="Ndunguru J."/>
            <person name="Mkamilo G."/>
            <person name="Bart R.S."/>
            <person name="Setter T.L."/>
            <person name="Gleadow R.M."/>
            <person name="Kulakow P."/>
            <person name="Ferguson M.E."/>
            <person name="Rounsley S."/>
            <person name="Rokhsar D.S."/>
        </authorList>
    </citation>
    <scope>NUCLEOTIDE SEQUENCE [LARGE SCALE GENOMIC DNA]</scope>
    <source>
        <strain evidence="12">cv. AM560-2</strain>
    </source>
</reference>
<dbReference type="STRING" id="3983.A0A2C9VP99"/>
<keyword evidence="6" id="KW-1133">Transmembrane helix</keyword>
<dbReference type="PANTHER" id="PTHR47168:SF1">
    <property type="entry name" value="OS02G0798600 PROTEIN"/>
    <property type="match status" value="1"/>
</dbReference>
<dbReference type="Pfam" id="PF13639">
    <property type="entry name" value="zf-RING_2"/>
    <property type="match status" value="1"/>
</dbReference>
<keyword evidence="5" id="KW-0862">Zinc</keyword>
<dbReference type="OrthoDB" id="8062037at2759"/>
<proteinExistence type="predicted"/>
<evidence type="ECO:0000259" key="10">
    <source>
        <dbReference type="PROSITE" id="PS50089"/>
    </source>
</evidence>
<evidence type="ECO:0000256" key="5">
    <source>
        <dbReference type="ARBA" id="ARBA00022833"/>
    </source>
</evidence>
<dbReference type="GO" id="GO:0008270">
    <property type="term" value="F:zinc ion binding"/>
    <property type="evidence" value="ECO:0007669"/>
    <property type="project" value="UniProtKB-KW"/>
</dbReference>
<accession>A0A2C9VP99</accession>
<gene>
    <name evidence="11" type="ORF">MANES_06G041400v8</name>
</gene>
<dbReference type="Gene3D" id="3.30.40.10">
    <property type="entry name" value="Zinc/RING finger domain, C3HC4 (zinc finger)"/>
    <property type="match status" value="1"/>
</dbReference>
<comment type="caution">
    <text evidence="11">The sequence shown here is derived from an EMBL/GenBank/DDBJ whole genome shotgun (WGS) entry which is preliminary data.</text>
</comment>
<dbReference type="PANTHER" id="PTHR47168">
    <property type="entry name" value="RING ZINC FINGER DOMAIN SUPERFAMILY PROTEIN-RELATED"/>
    <property type="match status" value="1"/>
</dbReference>
<feature type="compositionally biased region" description="Polar residues" evidence="9">
    <location>
        <begin position="108"/>
        <end position="119"/>
    </location>
</feature>
<dbReference type="GO" id="GO:0016020">
    <property type="term" value="C:membrane"/>
    <property type="evidence" value="ECO:0007669"/>
    <property type="project" value="UniProtKB-SubCell"/>
</dbReference>
<organism evidence="11 12">
    <name type="scientific">Manihot esculenta</name>
    <name type="common">Cassava</name>
    <name type="synonym">Jatropha manihot</name>
    <dbReference type="NCBI Taxonomy" id="3983"/>
    <lineage>
        <taxon>Eukaryota</taxon>
        <taxon>Viridiplantae</taxon>
        <taxon>Streptophyta</taxon>
        <taxon>Embryophyta</taxon>
        <taxon>Tracheophyta</taxon>
        <taxon>Spermatophyta</taxon>
        <taxon>Magnoliopsida</taxon>
        <taxon>eudicotyledons</taxon>
        <taxon>Gunneridae</taxon>
        <taxon>Pentapetalae</taxon>
        <taxon>rosids</taxon>
        <taxon>fabids</taxon>
        <taxon>Malpighiales</taxon>
        <taxon>Euphorbiaceae</taxon>
        <taxon>Crotonoideae</taxon>
        <taxon>Manihoteae</taxon>
        <taxon>Manihot</taxon>
    </lineage>
</organism>
<feature type="region of interest" description="Disordered" evidence="9">
    <location>
        <begin position="102"/>
        <end position="130"/>
    </location>
</feature>
<evidence type="ECO:0000256" key="3">
    <source>
        <dbReference type="ARBA" id="ARBA00022723"/>
    </source>
</evidence>
<dbReference type="EMBL" id="CM004392">
    <property type="protein sequence ID" value="OAY46962.1"/>
    <property type="molecule type" value="Genomic_DNA"/>
</dbReference>
<feature type="domain" description="RING-type" evidence="10">
    <location>
        <begin position="481"/>
        <end position="523"/>
    </location>
</feature>
<dbReference type="InterPro" id="IPR001841">
    <property type="entry name" value="Znf_RING"/>
</dbReference>
<dbReference type="Proteomes" id="UP000091857">
    <property type="component" value="Chromosome 6"/>
</dbReference>
<dbReference type="InterPro" id="IPR013083">
    <property type="entry name" value="Znf_RING/FYVE/PHD"/>
</dbReference>
<keyword evidence="7" id="KW-0472">Membrane</keyword>